<evidence type="ECO:0000259" key="1">
    <source>
        <dbReference type="PROSITE" id="PS51832"/>
    </source>
</evidence>
<sequence length="351" mass="37986">MVRDAGTAMIALVADAPPLALIQALAPLACATRLVLGLADAAALTAQPCDLILIEATETAQARSVDLIARLRAMPEHARSPIVLLADDVAAVRYAAVAAGANDVMARTVEPLELITRLANLLELAFLRRKADHQARAMSRTLEQAVAEAALREREIIRRLTLAAEFRDDQAGDHLTRVAGCTIAIAEGLGLSEQEANDIALASTMHDIGKISIPDAILMKPGLLTEAEREEMKQHALRGYRMLNDSPSHLLQIASDIALTHHERWDGQGYPQGLRGTEIPLAGRIVAVADVFDALISERVYKKAWPPEQARRHLETHAGSHFDPDCVAAFMSRWSDITVLISERPSDPSAA</sequence>
<gene>
    <name evidence="2" type="ORF">ABID43_003266</name>
</gene>
<name>A0ABV2L799_9HYPH</name>
<dbReference type="PANTHER" id="PTHR45228:SF1">
    <property type="entry name" value="CYCLIC DI-GMP PHOSPHODIESTERASE TM_0186"/>
    <property type="match status" value="1"/>
</dbReference>
<dbReference type="InterPro" id="IPR052020">
    <property type="entry name" value="Cyclic_di-GMP/3'3'-cGAMP_PDE"/>
</dbReference>
<dbReference type="InterPro" id="IPR037522">
    <property type="entry name" value="HD_GYP_dom"/>
</dbReference>
<dbReference type="PROSITE" id="PS51832">
    <property type="entry name" value="HD_GYP"/>
    <property type="match status" value="1"/>
</dbReference>
<evidence type="ECO:0000313" key="3">
    <source>
        <dbReference type="Proteomes" id="UP001549145"/>
    </source>
</evidence>
<dbReference type="Gene3D" id="3.40.50.2300">
    <property type="match status" value="1"/>
</dbReference>
<dbReference type="CDD" id="cd00077">
    <property type="entry name" value="HDc"/>
    <property type="match status" value="1"/>
</dbReference>
<accession>A0ABV2L799</accession>
<dbReference type="SMART" id="SM00471">
    <property type="entry name" value="HDc"/>
    <property type="match status" value="1"/>
</dbReference>
<dbReference type="InterPro" id="IPR003607">
    <property type="entry name" value="HD/PDEase_dom"/>
</dbReference>
<feature type="domain" description="HD-GYP" evidence="1">
    <location>
        <begin position="149"/>
        <end position="346"/>
    </location>
</feature>
<proteinExistence type="predicted"/>
<dbReference type="RefSeq" id="WP_238279090.1">
    <property type="nucleotide sequence ID" value="NZ_BPQL01000049.1"/>
</dbReference>
<dbReference type="Gene3D" id="1.10.3210.10">
    <property type="entry name" value="Hypothetical protein af1432"/>
    <property type="match status" value="1"/>
</dbReference>
<reference evidence="2 3" key="1">
    <citation type="submission" date="2024-06" db="EMBL/GenBank/DDBJ databases">
        <title>Genomic Encyclopedia of Type Strains, Phase IV (KMG-IV): sequencing the most valuable type-strain genomes for metagenomic binning, comparative biology and taxonomic classification.</title>
        <authorList>
            <person name="Goeker M."/>
        </authorList>
    </citation>
    <scope>NUCLEOTIDE SEQUENCE [LARGE SCALE GENOMIC DNA]</scope>
    <source>
        <strain evidence="2 3">DSM 21331</strain>
    </source>
</reference>
<evidence type="ECO:0000313" key="2">
    <source>
        <dbReference type="EMBL" id="MET3693715.1"/>
    </source>
</evidence>
<dbReference type="InterPro" id="IPR011006">
    <property type="entry name" value="CheY-like_superfamily"/>
</dbReference>
<dbReference type="Pfam" id="PF13487">
    <property type="entry name" value="HD_5"/>
    <property type="match status" value="1"/>
</dbReference>
<comment type="caution">
    <text evidence="2">The sequence shown here is derived from an EMBL/GenBank/DDBJ whole genome shotgun (WGS) entry which is preliminary data.</text>
</comment>
<keyword evidence="3" id="KW-1185">Reference proteome</keyword>
<dbReference type="PANTHER" id="PTHR45228">
    <property type="entry name" value="CYCLIC DI-GMP PHOSPHODIESTERASE TM_0186-RELATED"/>
    <property type="match status" value="1"/>
</dbReference>
<organism evidence="2 3">
    <name type="scientific">Methylobacterium goesingense</name>
    <dbReference type="NCBI Taxonomy" id="243690"/>
    <lineage>
        <taxon>Bacteria</taxon>
        <taxon>Pseudomonadati</taxon>
        <taxon>Pseudomonadota</taxon>
        <taxon>Alphaproteobacteria</taxon>
        <taxon>Hyphomicrobiales</taxon>
        <taxon>Methylobacteriaceae</taxon>
        <taxon>Methylobacterium</taxon>
    </lineage>
</organism>
<protein>
    <submittedName>
        <fullName evidence="2">Two-component system response regulator</fullName>
    </submittedName>
</protein>
<dbReference type="SUPFAM" id="SSF109604">
    <property type="entry name" value="HD-domain/PDEase-like"/>
    <property type="match status" value="1"/>
</dbReference>
<dbReference type="SUPFAM" id="SSF52172">
    <property type="entry name" value="CheY-like"/>
    <property type="match status" value="1"/>
</dbReference>
<dbReference type="EMBL" id="JBEPMM010000009">
    <property type="protein sequence ID" value="MET3693715.1"/>
    <property type="molecule type" value="Genomic_DNA"/>
</dbReference>
<dbReference type="Proteomes" id="UP001549145">
    <property type="component" value="Unassembled WGS sequence"/>
</dbReference>